<comment type="caution">
    <text evidence="1">The sequence shown here is derived from an EMBL/GenBank/DDBJ whole genome shotgun (WGS) entry which is preliminary data.</text>
</comment>
<protein>
    <submittedName>
        <fullName evidence="1">Uncharacterized protein</fullName>
    </submittedName>
</protein>
<reference evidence="1 2" key="1">
    <citation type="submission" date="2023-10" db="EMBL/GenBank/DDBJ databases">
        <title>Saccharopolyspora sp. nov., isolated from mangrove soil.</title>
        <authorList>
            <person name="Lu Y."/>
            <person name="Liu W."/>
        </authorList>
    </citation>
    <scope>NUCLEOTIDE SEQUENCE [LARGE SCALE GENOMIC DNA]</scope>
    <source>
        <strain evidence="1 2">S2-29</strain>
    </source>
</reference>
<organism evidence="1 2">
    <name type="scientific">Saccharopolyspora mangrovi</name>
    <dbReference type="NCBI Taxonomy" id="3082379"/>
    <lineage>
        <taxon>Bacteria</taxon>
        <taxon>Bacillati</taxon>
        <taxon>Actinomycetota</taxon>
        <taxon>Actinomycetes</taxon>
        <taxon>Pseudonocardiales</taxon>
        <taxon>Pseudonocardiaceae</taxon>
        <taxon>Saccharopolyspora</taxon>
    </lineage>
</organism>
<evidence type="ECO:0000313" key="2">
    <source>
        <dbReference type="Proteomes" id="UP001327093"/>
    </source>
</evidence>
<dbReference type="Proteomes" id="UP001327093">
    <property type="component" value="Unassembled WGS sequence"/>
</dbReference>
<accession>A0ABU6A7E9</accession>
<proteinExistence type="predicted"/>
<dbReference type="EMBL" id="JAWLNX010000004">
    <property type="protein sequence ID" value="MEB3367383.1"/>
    <property type="molecule type" value="Genomic_DNA"/>
</dbReference>
<dbReference type="RefSeq" id="WP_324264934.1">
    <property type="nucleotide sequence ID" value="NZ_JAWLNX010000004.1"/>
</dbReference>
<gene>
    <name evidence="1" type="ORF">R4I43_08185</name>
</gene>
<sequence length="119" mass="13088">MDEGIKNHWIEALESGRYRPGTGALRETRADGGDSFCCLGVLADLIKPEAWRGKCDDQLGSSLWRHGETDTFSGLGLLRQDIGESVGLDLVQQKRLAELNDAADPPSYEAVVSYIKEHL</sequence>
<keyword evidence="2" id="KW-1185">Reference proteome</keyword>
<evidence type="ECO:0000313" key="1">
    <source>
        <dbReference type="EMBL" id="MEB3367383.1"/>
    </source>
</evidence>
<name>A0ABU6A7E9_9PSEU</name>